<protein>
    <submittedName>
        <fullName evidence="3">Uncharacterized protein</fullName>
    </submittedName>
</protein>
<dbReference type="Proteomes" id="UP001314263">
    <property type="component" value="Unassembled WGS sequence"/>
</dbReference>
<feature type="transmembrane region" description="Helical" evidence="2">
    <location>
        <begin position="6"/>
        <end position="29"/>
    </location>
</feature>
<keyword evidence="2" id="KW-0812">Transmembrane</keyword>
<evidence type="ECO:0000313" key="3">
    <source>
        <dbReference type="EMBL" id="CAK0787365.1"/>
    </source>
</evidence>
<evidence type="ECO:0000313" key="4">
    <source>
        <dbReference type="Proteomes" id="UP001314263"/>
    </source>
</evidence>
<organism evidence="3 4">
    <name type="scientific">Coccomyxa viridis</name>
    <dbReference type="NCBI Taxonomy" id="1274662"/>
    <lineage>
        <taxon>Eukaryota</taxon>
        <taxon>Viridiplantae</taxon>
        <taxon>Chlorophyta</taxon>
        <taxon>core chlorophytes</taxon>
        <taxon>Trebouxiophyceae</taxon>
        <taxon>Trebouxiophyceae incertae sedis</taxon>
        <taxon>Coccomyxaceae</taxon>
        <taxon>Coccomyxa</taxon>
    </lineage>
</organism>
<accession>A0AAV1IM92</accession>
<keyword evidence="2" id="KW-0472">Membrane</keyword>
<evidence type="ECO:0000256" key="1">
    <source>
        <dbReference type="SAM" id="MobiDB-lite"/>
    </source>
</evidence>
<dbReference type="EMBL" id="CAUYUE010000017">
    <property type="protein sequence ID" value="CAK0787365.1"/>
    <property type="molecule type" value="Genomic_DNA"/>
</dbReference>
<name>A0AAV1IM92_9CHLO</name>
<keyword evidence="4" id="KW-1185">Reference proteome</keyword>
<feature type="compositionally biased region" description="Polar residues" evidence="1">
    <location>
        <begin position="77"/>
        <end position="89"/>
    </location>
</feature>
<sequence>MLVNIIYFLYLCFVTLPIYSLVVHMGKVLREQALPTEMRERLQRAQVLHEQASTKAEPKAARGLGIAGAKRTSANFANGTRPVQAQSMPLVSVPHSSSEDQ</sequence>
<evidence type="ECO:0000256" key="2">
    <source>
        <dbReference type="SAM" id="Phobius"/>
    </source>
</evidence>
<keyword evidence="2" id="KW-1133">Transmembrane helix</keyword>
<reference evidence="3 4" key="1">
    <citation type="submission" date="2023-10" db="EMBL/GenBank/DDBJ databases">
        <authorList>
            <person name="Maclean D."/>
            <person name="Macfadyen A."/>
        </authorList>
    </citation>
    <scope>NUCLEOTIDE SEQUENCE [LARGE SCALE GENOMIC DNA]</scope>
</reference>
<dbReference type="AlphaFoldDB" id="A0AAV1IM92"/>
<comment type="caution">
    <text evidence="3">The sequence shown here is derived from an EMBL/GenBank/DDBJ whole genome shotgun (WGS) entry which is preliminary data.</text>
</comment>
<proteinExistence type="predicted"/>
<feature type="region of interest" description="Disordered" evidence="1">
    <location>
        <begin position="77"/>
        <end position="101"/>
    </location>
</feature>
<gene>
    <name evidence="3" type="ORF">CVIRNUC_010585</name>
</gene>